<accession>B1INL3</accession>
<reference evidence="1 2" key="1">
    <citation type="journal article" date="2007" name="PLoS ONE">
        <title>Analysis of the neurotoxin complex genes in Clostridium botulinum A1-A4 and B1 strains: BoNT/A3, /Ba4 and /B1 clusters are located within plasmids.</title>
        <authorList>
            <person name="Smith T.J."/>
            <person name="Hill K.K."/>
            <person name="Foley B.T."/>
            <person name="Detter J.C."/>
            <person name="Munk A.C."/>
            <person name="Bruce D.C."/>
            <person name="Doggett N.A."/>
            <person name="Smith L.A."/>
            <person name="Marks J.D."/>
            <person name="Xie G."/>
            <person name="Brettin T.S."/>
        </authorList>
    </citation>
    <scope>NUCLEOTIDE SEQUENCE [LARGE SCALE GENOMIC DNA]</scope>
    <source>
        <strain evidence="2">Okra / Type B1</strain>
        <plasmid evidence="1 2">pCLD</plasmid>
    </source>
</reference>
<dbReference type="RefSeq" id="WP_003401834.1">
    <property type="nucleotide sequence ID" value="NC_010379.1"/>
</dbReference>
<gene>
    <name evidence="1" type="ordered locus">CLD_A0036</name>
</gene>
<geneLocation type="plasmid" evidence="1 2">
    <name>pCLD</name>
</geneLocation>
<dbReference type="Proteomes" id="UP000008541">
    <property type="component" value="Plasmid pCLD"/>
</dbReference>
<sequence length="251" mass="28655">MKIILTSKPEFQGYSIEAGKGDNVKHFDHHGQFEHYPSPCNNNQIPVAEENSTIEITHMDADTYVGILRLLGKDLPNIDLEMLEQIDNNGSSICRDKYNKALLYQLGIGRLQRDLKIPRVSEERVDVTNIIEEILKYSTEKIIKIGEKVQESSEKAYIDCVRSKKENKILFSINAQNNLNPSRAYEDNYDIVVVYRQHYKTITIYANPRSKFMFAGKTIAGIKFDGHPQACGSPRGVEMTEAQALKVWEEI</sequence>
<dbReference type="EMBL" id="CP000940">
    <property type="protein sequence ID" value="ACA46922.1"/>
    <property type="molecule type" value="Genomic_DNA"/>
</dbReference>
<dbReference type="AlphaFoldDB" id="B1INL3"/>
<dbReference type="HOGENOM" id="CLU_1105625_0_0_9"/>
<proteinExistence type="predicted"/>
<evidence type="ECO:0000313" key="2">
    <source>
        <dbReference type="Proteomes" id="UP000008541"/>
    </source>
</evidence>
<organism evidence="1 2">
    <name type="scientific">Clostridium botulinum (strain Okra / Type B1)</name>
    <dbReference type="NCBI Taxonomy" id="498213"/>
    <lineage>
        <taxon>Bacteria</taxon>
        <taxon>Bacillati</taxon>
        <taxon>Bacillota</taxon>
        <taxon>Clostridia</taxon>
        <taxon>Eubacteriales</taxon>
        <taxon>Clostridiaceae</taxon>
        <taxon>Clostridium</taxon>
    </lineage>
</organism>
<protein>
    <recommendedName>
        <fullName evidence="3">Teicoplanin resistance protein VanZ</fullName>
    </recommendedName>
</protein>
<evidence type="ECO:0000313" key="1">
    <source>
        <dbReference type="EMBL" id="ACA46922.1"/>
    </source>
</evidence>
<dbReference type="KEGG" id="cbb:CLD_A0036"/>
<name>B1INL3_CLOBK</name>
<evidence type="ECO:0008006" key="3">
    <source>
        <dbReference type="Google" id="ProtNLM"/>
    </source>
</evidence>
<keyword evidence="1" id="KW-0614">Plasmid</keyword>